<evidence type="ECO:0000313" key="4">
    <source>
        <dbReference type="Proteomes" id="UP000284731"/>
    </source>
</evidence>
<protein>
    <submittedName>
        <fullName evidence="3">XRE family transcriptional regulator</fullName>
    </submittedName>
</protein>
<dbReference type="PROSITE" id="PS50943">
    <property type="entry name" value="HTH_CROC1"/>
    <property type="match status" value="1"/>
</dbReference>
<dbReference type="SUPFAM" id="SSF47413">
    <property type="entry name" value="lambda repressor-like DNA-binding domains"/>
    <property type="match status" value="1"/>
</dbReference>
<organism evidence="3 4">
    <name type="scientific">Solobacterium moorei</name>
    <dbReference type="NCBI Taxonomy" id="102148"/>
    <lineage>
        <taxon>Bacteria</taxon>
        <taxon>Bacillati</taxon>
        <taxon>Bacillota</taxon>
        <taxon>Erysipelotrichia</taxon>
        <taxon>Erysipelotrichales</taxon>
        <taxon>Erysipelotrichaceae</taxon>
        <taxon>Solobacterium</taxon>
    </lineage>
</organism>
<name>A0A412PH60_9FIRM</name>
<dbReference type="SMART" id="SM00530">
    <property type="entry name" value="HTH_XRE"/>
    <property type="match status" value="1"/>
</dbReference>
<proteinExistence type="predicted"/>
<evidence type="ECO:0000259" key="2">
    <source>
        <dbReference type="PROSITE" id="PS50943"/>
    </source>
</evidence>
<dbReference type="RefSeq" id="WP_118764021.1">
    <property type="nucleotide sequence ID" value="NZ_CABJCF010000001.1"/>
</dbReference>
<dbReference type="GO" id="GO:0003677">
    <property type="term" value="F:DNA binding"/>
    <property type="evidence" value="ECO:0007669"/>
    <property type="project" value="UniProtKB-KW"/>
</dbReference>
<feature type="domain" description="HTH cro/C1-type" evidence="2">
    <location>
        <begin position="8"/>
        <end position="62"/>
    </location>
</feature>
<dbReference type="Gene3D" id="1.10.260.40">
    <property type="entry name" value="lambda repressor-like DNA-binding domains"/>
    <property type="match status" value="1"/>
</dbReference>
<dbReference type="PANTHER" id="PTHR46558:SF11">
    <property type="entry name" value="HTH-TYPE TRANSCRIPTIONAL REGULATOR XRE"/>
    <property type="match status" value="1"/>
</dbReference>
<dbReference type="EMBL" id="QRWX01000001">
    <property type="protein sequence ID" value="RGT57498.1"/>
    <property type="molecule type" value="Genomic_DNA"/>
</dbReference>
<keyword evidence="1" id="KW-0238">DNA-binding</keyword>
<dbReference type="AlphaFoldDB" id="A0A412PH60"/>
<dbReference type="Proteomes" id="UP000284731">
    <property type="component" value="Unassembled WGS sequence"/>
</dbReference>
<comment type="caution">
    <text evidence="3">The sequence shown here is derived from an EMBL/GenBank/DDBJ whole genome shotgun (WGS) entry which is preliminary data.</text>
</comment>
<gene>
    <name evidence="3" type="ORF">DWX20_00150</name>
</gene>
<dbReference type="CDD" id="cd00093">
    <property type="entry name" value="HTH_XRE"/>
    <property type="match status" value="1"/>
</dbReference>
<dbReference type="PANTHER" id="PTHR46558">
    <property type="entry name" value="TRACRIPTIONAL REGULATORY PROTEIN-RELATED-RELATED"/>
    <property type="match status" value="1"/>
</dbReference>
<evidence type="ECO:0000256" key="1">
    <source>
        <dbReference type="ARBA" id="ARBA00023125"/>
    </source>
</evidence>
<dbReference type="Pfam" id="PF01381">
    <property type="entry name" value="HTH_3"/>
    <property type="match status" value="1"/>
</dbReference>
<dbReference type="InterPro" id="IPR001387">
    <property type="entry name" value="Cro/C1-type_HTH"/>
</dbReference>
<dbReference type="InterPro" id="IPR010982">
    <property type="entry name" value="Lambda_DNA-bd_dom_sf"/>
</dbReference>
<sequence>MKNINQRIKQYRKQLNLSQEYVSNYLNMNRATYTQMENGNRKITADDLSKLSQLFGVSADNLLNENMVCEPTIMFARSFDNLDKDDQAEIMNLIRFKEQMKAQRKK</sequence>
<accession>A0A412PH60</accession>
<evidence type="ECO:0000313" key="3">
    <source>
        <dbReference type="EMBL" id="RGT57498.1"/>
    </source>
</evidence>
<reference evidence="3 4" key="1">
    <citation type="submission" date="2018-08" db="EMBL/GenBank/DDBJ databases">
        <title>A genome reference for cultivated species of the human gut microbiota.</title>
        <authorList>
            <person name="Zou Y."/>
            <person name="Xue W."/>
            <person name="Luo G."/>
        </authorList>
    </citation>
    <scope>NUCLEOTIDE SEQUENCE [LARGE SCALE GENOMIC DNA]</scope>
    <source>
        <strain evidence="3 4">AF18-46</strain>
    </source>
</reference>